<protein>
    <submittedName>
        <fullName evidence="3">F-box domain-containing protein</fullName>
    </submittedName>
</protein>
<reference evidence="3" key="2">
    <citation type="submission" date="2022-06" db="UniProtKB">
        <authorList>
            <consortium name="EnsemblMetazoa"/>
        </authorList>
    </citation>
    <scope>IDENTIFICATION</scope>
    <source>
        <strain evidence="3">DF5081</strain>
    </source>
</reference>
<dbReference type="PROSITE" id="PS50181">
    <property type="entry name" value="FBOX"/>
    <property type="match status" value="1"/>
</dbReference>
<organism evidence="3 4">
    <name type="scientific">Caenorhabditis japonica</name>
    <dbReference type="NCBI Taxonomy" id="281687"/>
    <lineage>
        <taxon>Eukaryota</taxon>
        <taxon>Metazoa</taxon>
        <taxon>Ecdysozoa</taxon>
        <taxon>Nematoda</taxon>
        <taxon>Chromadorea</taxon>
        <taxon>Rhabditida</taxon>
        <taxon>Rhabditina</taxon>
        <taxon>Rhabditomorpha</taxon>
        <taxon>Rhabditoidea</taxon>
        <taxon>Rhabditidae</taxon>
        <taxon>Peloderinae</taxon>
        <taxon>Caenorhabditis</taxon>
    </lineage>
</organism>
<evidence type="ECO:0000313" key="4">
    <source>
        <dbReference type="Proteomes" id="UP000005237"/>
    </source>
</evidence>
<reference evidence="4" key="1">
    <citation type="submission" date="2010-08" db="EMBL/GenBank/DDBJ databases">
        <authorList>
            <consortium name="Caenorhabditis japonica Sequencing Consortium"/>
            <person name="Wilson R.K."/>
        </authorList>
    </citation>
    <scope>NUCLEOTIDE SEQUENCE [LARGE SCALE GENOMIC DNA]</scope>
    <source>
        <strain evidence="4">DF5081</strain>
    </source>
</reference>
<evidence type="ECO:0000313" key="3">
    <source>
        <dbReference type="EnsemblMetazoa" id="CJA09225a.1"/>
    </source>
</evidence>
<dbReference type="EnsemblMetazoa" id="CJA09225a.1">
    <property type="protein sequence ID" value="CJA09225a.1"/>
    <property type="gene ID" value="WBGene00128429"/>
</dbReference>
<proteinExistence type="predicted"/>
<name>A0A8R1DQJ9_CAEJA</name>
<accession>A0A8R1DQJ9</accession>
<feature type="domain" description="F-box" evidence="2">
    <location>
        <begin position="112"/>
        <end position="156"/>
    </location>
</feature>
<dbReference type="AlphaFoldDB" id="A0A8R1DQJ9"/>
<keyword evidence="4" id="KW-1185">Reference proteome</keyword>
<dbReference type="Proteomes" id="UP000005237">
    <property type="component" value="Unassembled WGS sequence"/>
</dbReference>
<dbReference type="InterPro" id="IPR001810">
    <property type="entry name" value="F-box_dom"/>
</dbReference>
<sequence>MLRIPLVTDVDSKPHTTDNDEEMLSSIFMKKRSYNSIPRGHHVFHSPFATSPLQIISSLVYLSILDDHYDISECPPDLCHHLSSNHLQKRKRSDSPEATHHPRKSMRGGVVPVGLKVLPPNAMRIIVEKLSLSDQMVFREVCRYAHDEVESYWRSEKSISVSQLYKWFPSLYDTPWKFSTLSSLLPYLFMVFNLCKSGNLRKISLRGVEFVNVKFLINCAEMATRCQTSIFFQNVGELDIRGCFMPPDDVKMLNQLFPNLHTIILNPNLIALPKCKNVAIAVSRMEITHHVDVNSNVKEVKSNRCPLRTPKFVAFIREHLSSILHIFH</sequence>
<evidence type="ECO:0000259" key="2">
    <source>
        <dbReference type="PROSITE" id="PS50181"/>
    </source>
</evidence>
<feature type="region of interest" description="Disordered" evidence="1">
    <location>
        <begin position="85"/>
        <end position="107"/>
    </location>
</feature>
<evidence type="ECO:0000256" key="1">
    <source>
        <dbReference type="SAM" id="MobiDB-lite"/>
    </source>
</evidence>